<dbReference type="Pfam" id="PF09294">
    <property type="entry name" value="Interfer-bind"/>
    <property type="match status" value="1"/>
</dbReference>
<evidence type="ECO:0000313" key="8">
    <source>
        <dbReference type="Proteomes" id="UP001152803"/>
    </source>
</evidence>
<evidence type="ECO:0000256" key="1">
    <source>
        <dbReference type="ARBA" id="ARBA00005399"/>
    </source>
</evidence>
<protein>
    <submittedName>
        <fullName evidence="7">Uncharacterized protein</fullName>
    </submittedName>
</protein>
<dbReference type="InterPro" id="IPR050650">
    <property type="entry name" value="Type-II_Cytokine-TF_Rcpt"/>
</dbReference>
<dbReference type="Proteomes" id="UP001152803">
    <property type="component" value="Unassembled WGS sequence"/>
</dbReference>
<dbReference type="InterPro" id="IPR013783">
    <property type="entry name" value="Ig-like_fold"/>
</dbReference>
<proteinExistence type="inferred from homology"/>
<keyword evidence="2" id="KW-0732">Signal</keyword>
<dbReference type="Gene3D" id="2.60.40.10">
    <property type="entry name" value="Immunoglobulins"/>
    <property type="match status" value="2"/>
</dbReference>
<reference evidence="7" key="1">
    <citation type="journal article" date="2023" name="Science">
        <title>Genome structures resolve the early diversification of teleost fishes.</title>
        <authorList>
            <person name="Parey E."/>
            <person name="Louis A."/>
            <person name="Montfort J."/>
            <person name="Bouchez O."/>
            <person name="Roques C."/>
            <person name="Iampietro C."/>
            <person name="Lluch J."/>
            <person name="Castinel A."/>
            <person name="Donnadieu C."/>
            <person name="Desvignes T."/>
            <person name="Floi Bucao C."/>
            <person name="Jouanno E."/>
            <person name="Wen M."/>
            <person name="Mejri S."/>
            <person name="Dirks R."/>
            <person name="Jansen H."/>
            <person name="Henkel C."/>
            <person name="Chen W.J."/>
            <person name="Zahm M."/>
            <person name="Cabau C."/>
            <person name="Klopp C."/>
            <person name="Thompson A.W."/>
            <person name="Robinson-Rechavi M."/>
            <person name="Braasch I."/>
            <person name="Lecointre G."/>
            <person name="Bobe J."/>
            <person name="Postlethwait J.H."/>
            <person name="Berthelot C."/>
            <person name="Roest Crollius H."/>
            <person name="Guiguen Y."/>
        </authorList>
    </citation>
    <scope>NUCLEOTIDE SEQUENCE</scope>
    <source>
        <strain evidence="7">Concon-B</strain>
    </source>
</reference>
<feature type="domain" description="Fibronectin type-III" evidence="5">
    <location>
        <begin position="160"/>
        <end position="246"/>
    </location>
</feature>
<evidence type="ECO:0000256" key="4">
    <source>
        <dbReference type="ARBA" id="ARBA00023170"/>
    </source>
</evidence>
<dbReference type="EMBL" id="JAFJMO010000002">
    <property type="protein sequence ID" value="KAJ8284501.1"/>
    <property type="molecule type" value="Genomic_DNA"/>
</dbReference>
<sequence>MTRVVFGVSPSPFLLAATVRRHLKQYEEQHTAQLIKESLYVDDFVASVCDVDKAVSVTTAAKDIMAAAGMDLCKWMTNSAALKERWKETPIGITEEPEAHGTVLKTVVNLSQSRLWWKGPAFLTLCEHEEESDDRSAEDDAAEDQLKCSKDFKSSPDGQGEISPQDVKFHSVDYRNVLHWKPNALFSSEQKYFVQYKIYGDKHWINVTHCQGIRQYLCDLSEETADAREYYYARVQAALPGVRSSWVLSSRFNPHWQTSLSLPKLKLEATEQGIVVQLRAPSSPNMRKKDSCVSIRKWQRLIYRIYVTCDDIVQEEHSMEGCVTELLIADLRPRTPCCFQAEVQTQRLGRTSAKGKKSCITTV</sequence>
<dbReference type="CDD" id="cd00063">
    <property type="entry name" value="FN3"/>
    <property type="match status" value="1"/>
</dbReference>
<keyword evidence="8" id="KW-1185">Reference proteome</keyword>
<dbReference type="AlphaFoldDB" id="A0A9Q1DZ36"/>
<name>A0A9Q1DZ36_CONCO</name>
<evidence type="ECO:0000259" key="5">
    <source>
        <dbReference type="Pfam" id="PF01108"/>
    </source>
</evidence>
<dbReference type="Pfam" id="PF01108">
    <property type="entry name" value="Tissue_fac"/>
    <property type="match status" value="1"/>
</dbReference>
<keyword evidence="4" id="KW-0675">Receptor</keyword>
<dbReference type="FunFam" id="2.60.40.10:FF:000348">
    <property type="entry name" value="Interleukin 20 receptor subunit alpha"/>
    <property type="match status" value="1"/>
</dbReference>
<dbReference type="InterPro" id="IPR036116">
    <property type="entry name" value="FN3_sf"/>
</dbReference>
<dbReference type="InterPro" id="IPR003961">
    <property type="entry name" value="FN3_dom"/>
</dbReference>
<evidence type="ECO:0000256" key="2">
    <source>
        <dbReference type="ARBA" id="ARBA00022729"/>
    </source>
</evidence>
<evidence type="ECO:0000259" key="6">
    <source>
        <dbReference type="Pfam" id="PF09294"/>
    </source>
</evidence>
<dbReference type="PANTHER" id="PTHR20859:SF53">
    <property type="entry name" value="INTERLEUKIN-22 RECEPTOR SUBUNIT ALPHA-1"/>
    <property type="match status" value="1"/>
</dbReference>
<feature type="domain" description="Interferon/interleukin receptor" evidence="6">
    <location>
        <begin position="258"/>
        <end position="362"/>
    </location>
</feature>
<dbReference type="InterPro" id="IPR015373">
    <property type="entry name" value="Interferon/interleukin_rcp_dom"/>
</dbReference>
<dbReference type="GO" id="GO:0004896">
    <property type="term" value="F:cytokine receptor activity"/>
    <property type="evidence" value="ECO:0007669"/>
    <property type="project" value="TreeGrafter"/>
</dbReference>
<evidence type="ECO:0000313" key="7">
    <source>
        <dbReference type="EMBL" id="KAJ8284501.1"/>
    </source>
</evidence>
<dbReference type="OrthoDB" id="10007376at2759"/>
<organism evidence="7 8">
    <name type="scientific">Conger conger</name>
    <name type="common">Conger eel</name>
    <name type="synonym">Muraena conger</name>
    <dbReference type="NCBI Taxonomy" id="82655"/>
    <lineage>
        <taxon>Eukaryota</taxon>
        <taxon>Metazoa</taxon>
        <taxon>Chordata</taxon>
        <taxon>Craniata</taxon>
        <taxon>Vertebrata</taxon>
        <taxon>Euteleostomi</taxon>
        <taxon>Actinopterygii</taxon>
        <taxon>Neopterygii</taxon>
        <taxon>Teleostei</taxon>
        <taxon>Anguilliformes</taxon>
        <taxon>Congridae</taxon>
        <taxon>Conger</taxon>
    </lineage>
</organism>
<evidence type="ECO:0000256" key="3">
    <source>
        <dbReference type="ARBA" id="ARBA00023157"/>
    </source>
</evidence>
<comment type="similarity">
    <text evidence="1">Belongs to the type II cytokine receptor family.</text>
</comment>
<dbReference type="PANTHER" id="PTHR20859">
    <property type="entry name" value="INTERFERON/INTERLEUKIN RECEPTOR"/>
    <property type="match status" value="1"/>
</dbReference>
<accession>A0A9Q1DZ36</accession>
<comment type="caution">
    <text evidence="7">The sequence shown here is derived from an EMBL/GenBank/DDBJ whole genome shotgun (WGS) entry which is preliminary data.</text>
</comment>
<dbReference type="SUPFAM" id="SSF49265">
    <property type="entry name" value="Fibronectin type III"/>
    <property type="match status" value="2"/>
</dbReference>
<keyword evidence="3" id="KW-1015">Disulfide bond</keyword>
<dbReference type="GO" id="GO:0005886">
    <property type="term" value="C:plasma membrane"/>
    <property type="evidence" value="ECO:0007669"/>
    <property type="project" value="TreeGrafter"/>
</dbReference>
<gene>
    <name evidence="7" type="ORF">COCON_G00033510</name>
</gene>